<comment type="caution">
    <text evidence="2">The sequence shown here is derived from an EMBL/GenBank/DDBJ whole genome shotgun (WGS) entry which is preliminary data.</text>
</comment>
<feature type="region of interest" description="Disordered" evidence="1">
    <location>
        <begin position="1"/>
        <end position="24"/>
    </location>
</feature>
<dbReference type="EMBL" id="JARJCW010000105">
    <property type="protein sequence ID" value="KAJ7193697.1"/>
    <property type="molecule type" value="Genomic_DNA"/>
</dbReference>
<sequence>MRACSTRPKARDTSGTPVRKTRRPTRLAQDLTLTAVYPCARLERAAVRRLPAARAMRKTIPRLRQPAYTAPSRRTRLITPARCAPPNARSSFHVASLPPTAACSPLPLARHPLPAGLFSLPAGSVAQDPRSLTAVVLLASVSTAHVTTDANSRSPASGSSKGGIERPAYLQASSAPKYASYNSYNFLPVVRQTQTDLTMDPDSQPPTLSSDGIYAQMHGRTR</sequence>
<feature type="region of interest" description="Disordered" evidence="1">
    <location>
        <begin position="196"/>
        <end position="222"/>
    </location>
</feature>
<gene>
    <name evidence="2" type="ORF">GGX14DRAFT_576967</name>
</gene>
<evidence type="ECO:0000313" key="3">
    <source>
        <dbReference type="Proteomes" id="UP001219525"/>
    </source>
</evidence>
<organism evidence="2 3">
    <name type="scientific">Mycena pura</name>
    <dbReference type="NCBI Taxonomy" id="153505"/>
    <lineage>
        <taxon>Eukaryota</taxon>
        <taxon>Fungi</taxon>
        <taxon>Dikarya</taxon>
        <taxon>Basidiomycota</taxon>
        <taxon>Agaricomycotina</taxon>
        <taxon>Agaricomycetes</taxon>
        <taxon>Agaricomycetidae</taxon>
        <taxon>Agaricales</taxon>
        <taxon>Marasmiineae</taxon>
        <taxon>Mycenaceae</taxon>
        <taxon>Mycena</taxon>
    </lineage>
</organism>
<accession>A0AAD6USB5</accession>
<evidence type="ECO:0000256" key="1">
    <source>
        <dbReference type="SAM" id="MobiDB-lite"/>
    </source>
</evidence>
<proteinExistence type="predicted"/>
<protein>
    <submittedName>
        <fullName evidence="2">Uncharacterized protein</fullName>
    </submittedName>
</protein>
<reference evidence="2" key="1">
    <citation type="submission" date="2023-03" db="EMBL/GenBank/DDBJ databases">
        <title>Massive genome expansion in bonnet fungi (Mycena s.s.) driven by repeated elements and novel gene families across ecological guilds.</title>
        <authorList>
            <consortium name="Lawrence Berkeley National Laboratory"/>
            <person name="Harder C.B."/>
            <person name="Miyauchi S."/>
            <person name="Viragh M."/>
            <person name="Kuo A."/>
            <person name="Thoen E."/>
            <person name="Andreopoulos B."/>
            <person name="Lu D."/>
            <person name="Skrede I."/>
            <person name="Drula E."/>
            <person name="Henrissat B."/>
            <person name="Morin E."/>
            <person name="Kohler A."/>
            <person name="Barry K."/>
            <person name="LaButti K."/>
            <person name="Morin E."/>
            <person name="Salamov A."/>
            <person name="Lipzen A."/>
            <person name="Mereny Z."/>
            <person name="Hegedus B."/>
            <person name="Baldrian P."/>
            <person name="Stursova M."/>
            <person name="Weitz H."/>
            <person name="Taylor A."/>
            <person name="Grigoriev I.V."/>
            <person name="Nagy L.G."/>
            <person name="Martin F."/>
            <person name="Kauserud H."/>
        </authorList>
    </citation>
    <scope>NUCLEOTIDE SEQUENCE</scope>
    <source>
        <strain evidence="2">9144</strain>
    </source>
</reference>
<keyword evidence="3" id="KW-1185">Reference proteome</keyword>
<name>A0AAD6USB5_9AGAR</name>
<evidence type="ECO:0000313" key="2">
    <source>
        <dbReference type="EMBL" id="KAJ7193697.1"/>
    </source>
</evidence>
<dbReference type="Proteomes" id="UP001219525">
    <property type="component" value="Unassembled WGS sequence"/>
</dbReference>
<dbReference type="AlphaFoldDB" id="A0AAD6USB5"/>